<dbReference type="GO" id="GO:0005829">
    <property type="term" value="C:cytosol"/>
    <property type="evidence" value="ECO:0007669"/>
    <property type="project" value="TreeGrafter"/>
</dbReference>
<name>A0A0A8L2K9_9SACH</name>
<comment type="function">
    <text evidence="7">Component of the EKC/KEOPS complex that is required for the formation of a threonylcarbamoyl group on adenosine at position 37 (t(6)A37) in tRNAs that read codons beginning with adenine. The complex is probably involved in the transfer of the threonylcarbamoyl moiety of threonylcarbamoyl-AMP (TC-AMP) to the N6 group of A37. CGI121 acts as an allosteric effector that regulates the t(6)A activity of the complex. The EKC/KEOPS complex also promotes both telomere uncapping and telomere elongation. The complex is required for efficient recruitment of transcriptional coactivators. CGI121 is not required for tRNA modification.</text>
</comment>
<comment type="caution">
    <text evidence="9">The sequence shown here is derived from an EMBL/GenBank/DDBJ whole genome shotgun (WGS) entry which is preliminary data.</text>
</comment>
<dbReference type="AlphaFoldDB" id="A0A0A8L2K9"/>
<dbReference type="EMBL" id="CCBQ010000013">
    <property type="protein sequence ID" value="CDO92352.1"/>
    <property type="molecule type" value="Genomic_DNA"/>
</dbReference>
<comment type="similarity">
    <text evidence="2 8">Belongs to the CGI121/TPRKB family.</text>
</comment>
<evidence type="ECO:0000256" key="2">
    <source>
        <dbReference type="ARBA" id="ARBA00005546"/>
    </source>
</evidence>
<evidence type="ECO:0000256" key="4">
    <source>
        <dbReference type="ARBA" id="ARBA00016009"/>
    </source>
</evidence>
<protein>
    <recommendedName>
        <fullName evidence="4">EKC/KEOPS complex subunit CGI121</fullName>
    </recommendedName>
    <alternativeName>
        <fullName evidence="3">EKC/KEOPS complex subunit cgi121</fullName>
    </alternativeName>
</protein>
<gene>
    <name evidence="9" type="ORF">KLDO_g672</name>
</gene>
<evidence type="ECO:0000256" key="3">
    <source>
        <dbReference type="ARBA" id="ARBA00015316"/>
    </source>
</evidence>
<reference evidence="9 10" key="1">
    <citation type="submission" date="2014-03" db="EMBL/GenBank/DDBJ databases">
        <title>The genome of Kluyveromyces dobzhanskii.</title>
        <authorList>
            <person name="Nystedt B."/>
            <person name="Astrom S."/>
        </authorList>
    </citation>
    <scope>NUCLEOTIDE SEQUENCE [LARGE SCALE GENOMIC DNA]</scope>
    <source>
        <strain evidence="9 10">CBS 2104</strain>
    </source>
</reference>
<sequence length="171" mass="19088">MSGFEQLLKLNNCKEVREMTELTLAYGIPQFQKFTVHIQKYNNVTNSPELRSKLAELPFAYIDSKTVVSIEQLSSAVYKAVLESEYNRMRTRNLHSECILSLSPSSNIGDALKTFGLKEDSTDLIVIKITENNKGESFDGNAFVKGDLVAISNEEFASSADIETIKAVCIH</sequence>
<dbReference type="SUPFAM" id="SSF143870">
    <property type="entry name" value="PF0523-like"/>
    <property type="match status" value="1"/>
</dbReference>
<dbReference type="GO" id="GO:0005634">
    <property type="term" value="C:nucleus"/>
    <property type="evidence" value="ECO:0007669"/>
    <property type="project" value="UniProtKB-SubCell"/>
</dbReference>
<dbReference type="Pfam" id="PF08617">
    <property type="entry name" value="CGI-121"/>
    <property type="match status" value="1"/>
</dbReference>
<evidence type="ECO:0000313" key="9">
    <source>
        <dbReference type="EMBL" id="CDO92352.1"/>
    </source>
</evidence>
<keyword evidence="5" id="KW-0819">tRNA processing</keyword>
<dbReference type="OrthoDB" id="329139at2759"/>
<keyword evidence="10" id="KW-1185">Reference proteome</keyword>
<dbReference type="GO" id="GO:0002949">
    <property type="term" value="P:tRNA threonylcarbamoyladenosine modification"/>
    <property type="evidence" value="ECO:0007669"/>
    <property type="project" value="TreeGrafter"/>
</dbReference>
<keyword evidence="6 8" id="KW-0539">Nucleus</keyword>
<evidence type="ECO:0000256" key="5">
    <source>
        <dbReference type="ARBA" id="ARBA00022694"/>
    </source>
</evidence>
<evidence type="ECO:0000256" key="1">
    <source>
        <dbReference type="ARBA" id="ARBA00004123"/>
    </source>
</evidence>
<dbReference type="InterPro" id="IPR013926">
    <property type="entry name" value="CGI121/TPRKB"/>
</dbReference>
<evidence type="ECO:0000313" key="10">
    <source>
        <dbReference type="Proteomes" id="UP000031516"/>
    </source>
</evidence>
<dbReference type="Gene3D" id="3.30.2380.10">
    <property type="entry name" value="CGI121/TPRKB"/>
    <property type="match status" value="1"/>
</dbReference>
<evidence type="ECO:0000256" key="8">
    <source>
        <dbReference type="RuleBase" id="RU004398"/>
    </source>
</evidence>
<dbReference type="PANTHER" id="PTHR15840">
    <property type="entry name" value="CGI-121 FAMILY MEMBER"/>
    <property type="match status" value="1"/>
</dbReference>
<dbReference type="InterPro" id="IPR036504">
    <property type="entry name" value="CGI121/TPRKB_sf"/>
</dbReference>
<organism evidence="9 10">
    <name type="scientific">Kluyveromyces dobzhanskii CBS 2104</name>
    <dbReference type="NCBI Taxonomy" id="1427455"/>
    <lineage>
        <taxon>Eukaryota</taxon>
        <taxon>Fungi</taxon>
        <taxon>Dikarya</taxon>
        <taxon>Ascomycota</taxon>
        <taxon>Saccharomycotina</taxon>
        <taxon>Saccharomycetes</taxon>
        <taxon>Saccharomycetales</taxon>
        <taxon>Saccharomycetaceae</taxon>
        <taxon>Kluyveromyces</taxon>
    </lineage>
</organism>
<comment type="subcellular location">
    <subcellularLocation>
        <location evidence="1">Nucleus</location>
    </subcellularLocation>
</comment>
<accession>A0A0A8L2K9</accession>
<dbReference type="PANTHER" id="PTHR15840:SF10">
    <property type="entry name" value="EKC_KEOPS COMPLEX SUBUNIT TPRKB"/>
    <property type="match status" value="1"/>
</dbReference>
<dbReference type="GO" id="GO:0000408">
    <property type="term" value="C:EKC/KEOPS complex"/>
    <property type="evidence" value="ECO:0007669"/>
    <property type="project" value="TreeGrafter"/>
</dbReference>
<proteinExistence type="inferred from homology"/>
<dbReference type="Proteomes" id="UP000031516">
    <property type="component" value="Unassembled WGS sequence"/>
</dbReference>
<evidence type="ECO:0000256" key="6">
    <source>
        <dbReference type="ARBA" id="ARBA00023242"/>
    </source>
</evidence>
<evidence type="ECO:0000256" key="7">
    <source>
        <dbReference type="ARBA" id="ARBA00025043"/>
    </source>
</evidence>